<dbReference type="EMBL" id="JAUSUZ010000001">
    <property type="protein sequence ID" value="MDQ0363962.1"/>
    <property type="molecule type" value="Genomic_DNA"/>
</dbReference>
<sequence length="85" mass="9115">MEEAVRGRRVGGLLCYRCGPGRWEEHVDPWLVAAWHGAGPLAAVEPAAGPDGPRDFRMLTAVLEQPRPKSAGQAGLALLEPYPSV</sequence>
<comment type="caution">
    <text evidence="1">The sequence shown here is derived from an EMBL/GenBank/DDBJ whole genome shotgun (WGS) entry which is preliminary data.</text>
</comment>
<accession>A0AAE4AVG0</accession>
<dbReference type="RefSeq" id="WP_307234996.1">
    <property type="nucleotide sequence ID" value="NZ_JAUSUZ010000001.1"/>
</dbReference>
<protein>
    <submittedName>
        <fullName evidence="1">Uncharacterized protein</fullName>
    </submittedName>
</protein>
<evidence type="ECO:0000313" key="1">
    <source>
        <dbReference type="EMBL" id="MDQ0363962.1"/>
    </source>
</evidence>
<evidence type="ECO:0000313" key="2">
    <source>
        <dbReference type="Proteomes" id="UP001240236"/>
    </source>
</evidence>
<gene>
    <name evidence="1" type="ORF">J2S42_000631</name>
</gene>
<organism evidence="1 2">
    <name type="scientific">Catenuloplanes indicus</name>
    <dbReference type="NCBI Taxonomy" id="137267"/>
    <lineage>
        <taxon>Bacteria</taxon>
        <taxon>Bacillati</taxon>
        <taxon>Actinomycetota</taxon>
        <taxon>Actinomycetes</taxon>
        <taxon>Micromonosporales</taxon>
        <taxon>Micromonosporaceae</taxon>
        <taxon>Catenuloplanes</taxon>
    </lineage>
</organism>
<dbReference type="Proteomes" id="UP001240236">
    <property type="component" value="Unassembled WGS sequence"/>
</dbReference>
<name>A0AAE4AVG0_9ACTN</name>
<dbReference type="AlphaFoldDB" id="A0AAE4AVG0"/>
<keyword evidence="2" id="KW-1185">Reference proteome</keyword>
<reference evidence="1 2" key="1">
    <citation type="submission" date="2023-07" db="EMBL/GenBank/DDBJ databases">
        <title>Sequencing the genomes of 1000 actinobacteria strains.</title>
        <authorList>
            <person name="Klenk H.-P."/>
        </authorList>
    </citation>
    <scope>NUCLEOTIDE SEQUENCE [LARGE SCALE GENOMIC DNA]</scope>
    <source>
        <strain evidence="1 2">DSM 44709</strain>
    </source>
</reference>
<proteinExistence type="predicted"/>